<evidence type="ECO:0008006" key="4">
    <source>
        <dbReference type="Google" id="ProtNLM"/>
    </source>
</evidence>
<evidence type="ECO:0000256" key="1">
    <source>
        <dbReference type="SAM" id="MobiDB-lite"/>
    </source>
</evidence>
<dbReference type="SUPFAM" id="SSF48371">
    <property type="entry name" value="ARM repeat"/>
    <property type="match status" value="1"/>
</dbReference>
<dbReference type="InterPro" id="IPR016024">
    <property type="entry name" value="ARM-type_fold"/>
</dbReference>
<dbReference type="Gene3D" id="1.25.10.10">
    <property type="entry name" value="Leucine-rich Repeat Variant"/>
    <property type="match status" value="1"/>
</dbReference>
<gene>
    <name evidence="2" type="ORF">Pan216_47430</name>
</gene>
<reference evidence="2 3" key="1">
    <citation type="submission" date="2019-02" db="EMBL/GenBank/DDBJ databases">
        <title>Deep-cultivation of Planctomycetes and their phenomic and genomic characterization uncovers novel biology.</title>
        <authorList>
            <person name="Wiegand S."/>
            <person name="Jogler M."/>
            <person name="Boedeker C."/>
            <person name="Pinto D."/>
            <person name="Vollmers J."/>
            <person name="Rivas-Marin E."/>
            <person name="Kohn T."/>
            <person name="Peeters S.H."/>
            <person name="Heuer A."/>
            <person name="Rast P."/>
            <person name="Oberbeckmann S."/>
            <person name="Bunk B."/>
            <person name="Jeske O."/>
            <person name="Meyerdierks A."/>
            <person name="Storesund J.E."/>
            <person name="Kallscheuer N."/>
            <person name="Luecker S."/>
            <person name="Lage O.M."/>
            <person name="Pohl T."/>
            <person name="Merkel B.J."/>
            <person name="Hornburger P."/>
            <person name="Mueller R.-W."/>
            <person name="Bruemmer F."/>
            <person name="Labrenz M."/>
            <person name="Spormann A.M."/>
            <person name="Op den Camp H."/>
            <person name="Overmann J."/>
            <person name="Amann R."/>
            <person name="Jetten M.S.M."/>
            <person name="Mascher T."/>
            <person name="Medema M.H."/>
            <person name="Devos D.P."/>
            <person name="Kaster A.-K."/>
            <person name="Ovreas L."/>
            <person name="Rohde M."/>
            <person name="Galperin M.Y."/>
            <person name="Jogler C."/>
        </authorList>
    </citation>
    <scope>NUCLEOTIDE SEQUENCE [LARGE SCALE GENOMIC DNA]</scope>
    <source>
        <strain evidence="2 3">Pan216</strain>
    </source>
</reference>
<protein>
    <recommendedName>
        <fullName evidence="4">HEAT repeat protein</fullName>
    </recommendedName>
</protein>
<feature type="compositionally biased region" description="Basic and acidic residues" evidence="1">
    <location>
        <begin position="71"/>
        <end position="85"/>
    </location>
</feature>
<dbReference type="RefSeq" id="WP_145261645.1">
    <property type="nucleotide sequence ID" value="NZ_CP036279.1"/>
</dbReference>
<evidence type="ECO:0000313" key="3">
    <source>
        <dbReference type="Proteomes" id="UP000317093"/>
    </source>
</evidence>
<accession>A0A518BA51</accession>
<dbReference type="KEGG" id="knv:Pan216_47430"/>
<organism evidence="2 3">
    <name type="scientific">Kolteria novifilia</name>
    <dbReference type="NCBI Taxonomy" id="2527975"/>
    <lineage>
        <taxon>Bacteria</taxon>
        <taxon>Pseudomonadati</taxon>
        <taxon>Planctomycetota</taxon>
        <taxon>Planctomycetia</taxon>
        <taxon>Kolteriales</taxon>
        <taxon>Kolteriaceae</taxon>
        <taxon>Kolteria</taxon>
    </lineage>
</organism>
<evidence type="ECO:0000313" key="2">
    <source>
        <dbReference type="EMBL" id="QDU63862.1"/>
    </source>
</evidence>
<dbReference type="InterPro" id="IPR011989">
    <property type="entry name" value="ARM-like"/>
</dbReference>
<proteinExistence type="predicted"/>
<dbReference type="Proteomes" id="UP000317093">
    <property type="component" value="Chromosome"/>
</dbReference>
<dbReference type="EMBL" id="CP036279">
    <property type="protein sequence ID" value="QDU63862.1"/>
    <property type="molecule type" value="Genomic_DNA"/>
</dbReference>
<keyword evidence="3" id="KW-1185">Reference proteome</keyword>
<feature type="region of interest" description="Disordered" evidence="1">
    <location>
        <begin position="64"/>
        <end position="85"/>
    </location>
</feature>
<sequence>MALEALAEGLHLGDWQLRLVVVEDLAEFAKSNPKAVEALEEALPDPRPDVDRAIRDALKEAASHQVPYMIKETKPPRATKEPGDE</sequence>
<dbReference type="AlphaFoldDB" id="A0A518BA51"/>
<name>A0A518BA51_9BACT</name>